<evidence type="ECO:0000313" key="2">
    <source>
        <dbReference type="EMBL" id="GEP59336.1"/>
    </source>
</evidence>
<dbReference type="PANTHER" id="PTHR40265:SF1">
    <property type="entry name" value="GLYOXALASE-LIKE DOMAIN-CONTAINING PROTEIN"/>
    <property type="match status" value="1"/>
</dbReference>
<dbReference type="AlphaFoldDB" id="A0A512NK72"/>
<dbReference type="RefSeq" id="WP_170303520.1">
    <property type="nucleotide sequence ID" value="NZ_BKAJ01000127.1"/>
</dbReference>
<gene>
    <name evidence="2" type="ORF">RSO01_65020</name>
</gene>
<protein>
    <recommendedName>
        <fullName evidence="1">Glyoxalase-like domain-containing protein</fullName>
    </recommendedName>
</protein>
<evidence type="ECO:0000259" key="1">
    <source>
        <dbReference type="Pfam" id="PF13468"/>
    </source>
</evidence>
<organism evidence="2 3">
    <name type="scientific">Reyranella soli</name>
    <dbReference type="NCBI Taxonomy" id="1230389"/>
    <lineage>
        <taxon>Bacteria</taxon>
        <taxon>Pseudomonadati</taxon>
        <taxon>Pseudomonadota</taxon>
        <taxon>Alphaproteobacteria</taxon>
        <taxon>Hyphomicrobiales</taxon>
        <taxon>Reyranellaceae</taxon>
        <taxon>Reyranella</taxon>
    </lineage>
</organism>
<comment type="caution">
    <text evidence="2">The sequence shown here is derived from an EMBL/GenBank/DDBJ whole genome shotgun (WGS) entry which is preliminary data.</text>
</comment>
<reference evidence="2 3" key="1">
    <citation type="submission" date="2019-07" db="EMBL/GenBank/DDBJ databases">
        <title>Whole genome shotgun sequence of Reyranella soli NBRC 108950.</title>
        <authorList>
            <person name="Hosoyama A."/>
            <person name="Uohara A."/>
            <person name="Ohji S."/>
            <person name="Ichikawa N."/>
        </authorList>
    </citation>
    <scope>NUCLEOTIDE SEQUENCE [LARGE SCALE GENOMIC DNA]</scope>
    <source>
        <strain evidence="2 3">NBRC 108950</strain>
    </source>
</reference>
<proteinExistence type="predicted"/>
<dbReference type="SUPFAM" id="SSF54593">
    <property type="entry name" value="Glyoxalase/Bleomycin resistance protein/Dihydroxybiphenyl dioxygenase"/>
    <property type="match status" value="1"/>
</dbReference>
<dbReference type="InterPro" id="IPR029068">
    <property type="entry name" value="Glyas_Bleomycin-R_OHBP_Dase"/>
</dbReference>
<feature type="domain" description="Glyoxalase-like" evidence="1">
    <location>
        <begin position="8"/>
        <end position="184"/>
    </location>
</feature>
<dbReference type="Pfam" id="PF13468">
    <property type="entry name" value="Glyoxalase_3"/>
    <property type="match status" value="1"/>
</dbReference>
<dbReference type="EMBL" id="BKAJ01000127">
    <property type="protein sequence ID" value="GEP59336.1"/>
    <property type="molecule type" value="Genomic_DNA"/>
</dbReference>
<dbReference type="Gene3D" id="3.10.180.10">
    <property type="entry name" value="2,3-Dihydroxybiphenyl 1,2-Dioxygenase, domain 1"/>
    <property type="match status" value="1"/>
</dbReference>
<name>A0A512NK72_9HYPH</name>
<keyword evidence="3" id="KW-1185">Reference proteome</keyword>
<accession>A0A512NK72</accession>
<evidence type="ECO:0000313" key="3">
    <source>
        <dbReference type="Proteomes" id="UP000321058"/>
    </source>
</evidence>
<dbReference type="PANTHER" id="PTHR40265">
    <property type="entry name" value="BLL2707 PROTEIN"/>
    <property type="match status" value="1"/>
</dbReference>
<sequence>MTLPAATLDHVVINARDDMDRAADIYRRLGFTLTERGYHSLGSINHLAMFGTDYLELIAVPKGATTGRMDLMTFPFGLNGLVFGSEDSAVTYESLAKVGVPIDPPVEFTRPVKVAGKEHDARFRTVRMKAGVVPYGRIYYCHHFTRELVWRDEWRHHANGTVAVVRALIVEPDPAAGAKLYADMFGVEAVRDIKGGKSVVIANSRFDIVTEAELKSQFGDAVPDAEGRKAYMAGLTFRTVSVAKAARALQEGKIEGAVQTSGRLVVPAKQAMNAVLEFIE</sequence>
<dbReference type="Proteomes" id="UP000321058">
    <property type="component" value="Unassembled WGS sequence"/>
</dbReference>
<dbReference type="InterPro" id="IPR025870">
    <property type="entry name" value="Glyoxalase-like_dom"/>
</dbReference>